<dbReference type="GO" id="GO:0016887">
    <property type="term" value="F:ATP hydrolysis activity"/>
    <property type="evidence" value="ECO:0007669"/>
    <property type="project" value="InterPro"/>
</dbReference>
<dbReference type="SUPFAM" id="SSF52540">
    <property type="entry name" value="P-loop containing nucleoside triphosphate hydrolases"/>
    <property type="match status" value="1"/>
</dbReference>
<dbReference type="Pfam" id="PF13304">
    <property type="entry name" value="AAA_21"/>
    <property type="match status" value="2"/>
</dbReference>
<dbReference type="AlphaFoldDB" id="A0A3A6WJX0"/>
<accession>A0A3A6WJX0</accession>
<evidence type="ECO:0000313" key="3">
    <source>
        <dbReference type="Proteomes" id="UP000277803"/>
    </source>
</evidence>
<dbReference type="RefSeq" id="WP_119982202.1">
    <property type="nucleotide sequence ID" value="NZ_JBKUPA010000001.1"/>
</dbReference>
<feature type="domain" description="ATPase AAA-type core" evidence="1">
    <location>
        <begin position="46"/>
        <end position="137"/>
    </location>
</feature>
<feature type="domain" description="ATPase AAA-type core" evidence="1">
    <location>
        <begin position="289"/>
        <end position="388"/>
    </location>
</feature>
<dbReference type="Proteomes" id="UP000277803">
    <property type="component" value="Unassembled WGS sequence"/>
</dbReference>
<keyword evidence="2" id="KW-0547">Nucleotide-binding</keyword>
<dbReference type="PANTHER" id="PTHR40396:SF1">
    <property type="entry name" value="ATPASE AAA-TYPE CORE DOMAIN-CONTAINING PROTEIN"/>
    <property type="match status" value="1"/>
</dbReference>
<comment type="caution">
    <text evidence="2">The sequence shown here is derived from an EMBL/GenBank/DDBJ whole genome shotgun (WGS) entry which is preliminary data.</text>
</comment>
<sequence length="448" mass="51913">MLVNISASNFKSFDKTERLSMISSSKIQTHTDHVRKIKDTKILKNAVIYGANASGKSNLVEILQFMQWTLQHGLPFESRLFFSRTKAENEHTDSEFELQFTLNGKFYAYGFSVLLSEGRITGEWLYELRPHGSAKLLFEVENAMPTLGSLKLTKDAKIRFTIYAEDFAQQDQNRLFLGVMNHGKDINKLQDLAILFEIYDWLCNHIVIITPSTILNNFSYYYQEGSLEKISELLADFDTGISNVAIKKITQEELKQSLPIEVYNNLIEKIKLSTTEFKGGKLTMRSHDTFFAIDFQDIEHPDITTLCLHHGESPFDFSFKEESDGTQRIFDLLDLILSNKDHMVYIIDELERSLHPNLTKHFLELFMETHKNSDTQLLFTTHESSIMDLKLFRRDEIWFIERDHENCSHIYSLAKFKERYDTKLSKAYLEGRYGAIPVLSSIVSIKGE</sequence>
<gene>
    <name evidence="2" type="ORF">D2965_02475</name>
</gene>
<reference evidence="2 3" key="1">
    <citation type="submission" date="2018-09" db="EMBL/GenBank/DDBJ databases">
        <title>Genome sequence of Veillonella atypica isolated from periodontal Korean patients.</title>
        <authorList>
            <person name="Lee J.-H."/>
            <person name="Moon J.-H."/>
            <person name="Shin S.-Y."/>
        </authorList>
    </citation>
    <scope>NUCLEOTIDE SEQUENCE [LARGE SCALE GENOMIC DNA]</scope>
    <source>
        <strain evidence="2 3">KHUD_V1</strain>
    </source>
</reference>
<proteinExistence type="predicted"/>
<evidence type="ECO:0000259" key="1">
    <source>
        <dbReference type="Pfam" id="PF13304"/>
    </source>
</evidence>
<dbReference type="GO" id="GO:0005524">
    <property type="term" value="F:ATP binding"/>
    <property type="evidence" value="ECO:0007669"/>
    <property type="project" value="UniProtKB-KW"/>
</dbReference>
<dbReference type="Gene3D" id="3.40.50.300">
    <property type="entry name" value="P-loop containing nucleotide triphosphate hydrolases"/>
    <property type="match status" value="1"/>
</dbReference>
<evidence type="ECO:0000313" key="2">
    <source>
        <dbReference type="EMBL" id="RJY51041.1"/>
    </source>
</evidence>
<dbReference type="InterPro" id="IPR003959">
    <property type="entry name" value="ATPase_AAA_core"/>
</dbReference>
<keyword evidence="2" id="KW-0067">ATP-binding</keyword>
<name>A0A3A6WJX0_9FIRM</name>
<dbReference type="PANTHER" id="PTHR40396">
    <property type="entry name" value="ATPASE-LIKE PROTEIN"/>
    <property type="match status" value="1"/>
</dbReference>
<dbReference type="EMBL" id="QXZZ01000013">
    <property type="protein sequence ID" value="RJY51041.1"/>
    <property type="molecule type" value="Genomic_DNA"/>
</dbReference>
<protein>
    <submittedName>
        <fullName evidence="2">ATP-binding protein</fullName>
    </submittedName>
</protein>
<organism evidence="2 3">
    <name type="scientific">Veillonella atypica</name>
    <dbReference type="NCBI Taxonomy" id="39777"/>
    <lineage>
        <taxon>Bacteria</taxon>
        <taxon>Bacillati</taxon>
        <taxon>Bacillota</taxon>
        <taxon>Negativicutes</taxon>
        <taxon>Veillonellales</taxon>
        <taxon>Veillonellaceae</taxon>
        <taxon>Veillonella</taxon>
    </lineage>
</organism>
<dbReference type="InterPro" id="IPR027417">
    <property type="entry name" value="P-loop_NTPase"/>
</dbReference>